<evidence type="ECO:0000313" key="3">
    <source>
        <dbReference type="Proteomes" id="UP000268727"/>
    </source>
</evidence>
<sequence>MRTGPQSARLVAVGVALVSAAAGVVAPAYAAPTVQTTVVSRTSAATPVDKEVVVSCPPGTKVYSAGGRVSDWSKYVELEAVTPLPDLAGVRVVATTSATVPPWTATAYAVCGPGNPSLATPAVASLNNPLVSKLSEAVCASGTAVGAGAELSGDIAQAGIEGVMPQQDKGRAWASGDPLAQWEVTASAVCLQWPGQVQLAENKVFVPGTIATATAECPVGGGTLLGGGAVTGFAPNVVTRLVELKLEQGKVTGVGVRIEGASPWAVSVSALCGTS</sequence>
<dbReference type="EMBL" id="RJKM01000001">
    <property type="protein sequence ID" value="ROP41913.1"/>
    <property type="molecule type" value="Genomic_DNA"/>
</dbReference>
<dbReference type="AlphaFoldDB" id="A0A3N1HHC0"/>
<organism evidence="2 3">
    <name type="scientific">Saccharothrix texasensis</name>
    <dbReference type="NCBI Taxonomy" id="103734"/>
    <lineage>
        <taxon>Bacteria</taxon>
        <taxon>Bacillati</taxon>
        <taxon>Actinomycetota</taxon>
        <taxon>Actinomycetes</taxon>
        <taxon>Pseudonocardiales</taxon>
        <taxon>Pseudonocardiaceae</taxon>
        <taxon>Saccharothrix</taxon>
    </lineage>
</organism>
<evidence type="ECO:0008006" key="4">
    <source>
        <dbReference type="Google" id="ProtNLM"/>
    </source>
</evidence>
<reference evidence="2 3" key="1">
    <citation type="submission" date="2018-11" db="EMBL/GenBank/DDBJ databases">
        <title>Sequencing the genomes of 1000 actinobacteria strains.</title>
        <authorList>
            <person name="Klenk H.-P."/>
        </authorList>
    </citation>
    <scope>NUCLEOTIDE SEQUENCE [LARGE SCALE GENOMIC DNA]</scope>
    <source>
        <strain evidence="2 3">DSM 44231</strain>
    </source>
</reference>
<comment type="caution">
    <text evidence="2">The sequence shown here is derived from an EMBL/GenBank/DDBJ whole genome shotgun (WGS) entry which is preliminary data.</text>
</comment>
<name>A0A3N1HHC0_9PSEU</name>
<dbReference type="Proteomes" id="UP000268727">
    <property type="component" value="Unassembled WGS sequence"/>
</dbReference>
<evidence type="ECO:0000313" key="2">
    <source>
        <dbReference type="EMBL" id="ROP41913.1"/>
    </source>
</evidence>
<keyword evidence="3" id="KW-1185">Reference proteome</keyword>
<feature type="chain" id="PRO_5018264548" description="Secreted protein" evidence="1">
    <location>
        <begin position="31"/>
        <end position="275"/>
    </location>
</feature>
<keyword evidence="1" id="KW-0732">Signal</keyword>
<proteinExistence type="predicted"/>
<accession>A0A3N1HHC0</accession>
<evidence type="ECO:0000256" key="1">
    <source>
        <dbReference type="SAM" id="SignalP"/>
    </source>
</evidence>
<feature type="signal peptide" evidence="1">
    <location>
        <begin position="1"/>
        <end position="30"/>
    </location>
</feature>
<protein>
    <recommendedName>
        <fullName evidence="4">Secreted protein</fullName>
    </recommendedName>
</protein>
<gene>
    <name evidence="2" type="ORF">EDD40_7396</name>
</gene>